<dbReference type="AlphaFoldDB" id="A0A9J6BGE4"/>
<keyword evidence="1" id="KW-0812">Transmembrane</keyword>
<sequence>MAPKLSRKRRGWDAMGEFFSYVDGRLSPSGTKTFEENFKKLQANDEAITTNLKSLGDLVIKLADEERKFIINSTNEYQRKKENMDSNLSRLFEKDEIETVAKAIQQIENYCTGLMQLITTRKLTGRIITTDQIVMEMKEVRRKAAQEGLTVPLERLDEWMSEQVSVEFHDGMILIVLKIPLTEEKQWLIDRIHHYPTINDGILTITEVQQRYIIHNTHKRVIAENLDGCRVIQEKKFICNLAGEIQHENTSKASCTLEIFNYKSMSETCAVSHARINKMAIIQESINTIIIALDGIEIESNYQCGDGQEIKTKKITESTIVTLGSQCKFGVNELFETYTLTEETITDRVERATWILGNSNWTYHPSMNKLKELAENQVARLDNIKQTIEMMPEVKLNNISSVYDIMDAFNFEWIEEVSAFTGISTTRLIIIAIIFIFILIKCCC</sequence>
<accession>A0A9J6BGE4</accession>
<keyword evidence="1" id="KW-1133">Transmembrane helix</keyword>
<gene>
    <name evidence="2" type="ORF">PVAND_016595</name>
</gene>
<proteinExistence type="predicted"/>
<dbReference type="Proteomes" id="UP001107558">
    <property type="component" value="Chromosome 4"/>
</dbReference>
<evidence type="ECO:0000256" key="1">
    <source>
        <dbReference type="SAM" id="Phobius"/>
    </source>
</evidence>
<keyword evidence="3" id="KW-1185">Reference proteome</keyword>
<organism evidence="2 3">
    <name type="scientific">Polypedilum vanderplanki</name>
    <name type="common">Sleeping chironomid midge</name>
    <dbReference type="NCBI Taxonomy" id="319348"/>
    <lineage>
        <taxon>Eukaryota</taxon>
        <taxon>Metazoa</taxon>
        <taxon>Ecdysozoa</taxon>
        <taxon>Arthropoda</taxon>
        <taxon>Hexapoda</taxon>
        <taxon>Insecta</taxon>
        <taxon>Pterygota</taxon>
        <taxon>Neoptera</taxon>
        <taxon>Endopterygota</taxon>
        <taxon>Diptera</taxon>
        <taxon>Nematocera</taxon>
        <taxon>Chironomoidea</taxon>
        <taxon>Chironomidae</taxon>
        <taxon>Chironominae</taxon>
        <taxon>Polypedilum</taxon>
        <taxon>Polypedilum</taxon>
    </lineage>
</organism>
<feature type="transmembrane region" description="Helical" evidence="1">
    <location>
        <begin position="419"/>
        <end position="440"/>
    </location>
</feature>
<evidence type="ECO:0000313" key="3">
    <source>
        <dbReference type="Proteomes" id="UP001107558"/>
    </source>
</evidence>
<comment type="caution">
    <text evidence="2">The sequence shown here is derived from an EMBL/GenBank/DDBJ whole genome shotgun (WGS) entry which is preliminary data.</text>
</comment>
<evidence type="ECO:0000313" key="2">
    <source>
        <dbReference type="EMBL" id="KAG5668663.1"/>
    </source>
</evidence>
<protein>
    <submittedName>
        <fullName evidence="2">Uncharacterized protein</fullName>
    </submittedName>
</protein>
<dbReference type="EMBL" id="JADBJN010000004">
    <property type="protein sequence ID" value="KAG5668663.1"/>
    <property type="molecule type" value="Genomic_DNA"/>
</dbReference>
<keyword evidence="1" id="KW-0472">Membrane</keyword>
<reference evidence="2" key="1">
    <citation type="submission" date="2021-03" db="EMBL/GenBank/DDBJ databases">
        <title>Chromosome level genome of the anhydrobiotic midge Polypedilum vanderplanki.</title>
        <authorList>
            <person name="Yoshida Y."/>
            <person name="Kikawada T."/>
            <person name="Gusev O."/>
        </authorList>
    </citation>
    <scope>NUCLEOTIDE SEQUENCE</scope>
    <source>
        <strain evidence="2">NIAS01</strain>
        <tissue evidence="2">Whole body or cell culture</tissue>
    </source>
</reference>
<name>A0A9J6BGE4_POLVA</name>